<dbReference type="SMART" id="SM00062">
    <property type="entry name" value="PBPb"/>
    <property type="match status" value="1"/>
</dbReference>
<dbReference type="Gene3D" id="3.40.190.10">
    <property type="entry name" value="Periplasmic binding protein-like II"/>
    <property type="match status" value="2"/>
</dbReference>
<dbReference type="AlphaFoldDB" id="A0A2S9QPP2"/>
<evidence type="ECO:0000256" key="1">
    <source>
        <dbReference type="ARBA" id="ARBA00022729"/>
    </source>
</evidence>
<accession>A0A2S9QPP2</accession>
<dbReference type="Proteomes" id="UP000238650">
    <property type="component" value="Unassembled WGS sequence"/>
</dbReference>
<evidence type="ECO:0000313" key="4">
    <source>
        <dbReference type="Proteomes" id="UP000238650"/>
    </source>
</evidence>
<feature type="domain" description="Solute-binding protein family 3/N-terminal" evidence="2">
    <location>
        <begin position="38"/>
        <end position="263"/>
    </location>
</feature>
<name>A0A2S9QPP2_9MICO</name>
<dbReference type="EMBL" id="MWZD01000016">
    <property type="protein sequence ID" value="PRI11553.1"/>
    <property type="molecule type" value="Genomic_DNA"/>
</dbReference>
<evidence type="ECO:0000313" key="3">
    <source>
        <dbReference type="EMBL" id="PRI11553.1"/>
    </source>
</evidence>
<dbReference type="InterPro" id="IPR001638">
    <property type="entry name" value="Solute-binding_3/MltF_N"/>
</dbReference>
<evidence type="ECO:0000259" key="2">
    <source>
        <dbReference type="SMART" id="SM00062"/>
    </source>
</evidence>
<dbReference type="CDD" id="cd13530">
    <property type="entry name" value="PBP2_peptides_like"/>
    <property type="match status" value="1"/>
</dbReference>
<dbReference type="PANTHER" id="PTHR35936">
    <property type="entry name" value="MEMBRANE-BOUND LYTIC MUREIN TRANSGLYCOSYLASE F"/>
    <property type="match status" value="1"/>
</dbReference>
<keyword evidence="4" id="KW-1185">Reference proteome</keyword>
<dbReference type="PANTHER" id="PTHR35936:SF19">
    <property type="entry name" value="AMINO-ACID-BINDING PROTEIN YXEM-RELATED"/>
    <property type="match status" value="1"/>
</dbReference>
<keyword evidence="1" id="KW-0732">Signal</keyword>
<organism evidence="3 4">
    <name type="scientific">Leucobacter massiliensis</name>
    <dbReference type="NCBI Taxonomy" id="1686285"/>
    <lineage>
        <taxon>Bacteria</taxon>
        <taxon>Bacillati</taxon>
        <taxon>Actinomycetota</taxon>
        <taxon>Actinomycetes</taxon>
        <taxon>Micrococcales</taxon>
        <taxon>Microbacteriaceae</taxon>
        <taxon>Leucobacter</taxon>
    </lineage>
</organism>
<dbReference type="SUPFAM" id="SSF53850">
    <property type="entry name" value="Periplasmic binding protein-like II"/>
    <property type="match status" value="1"/>
</dbReference>
<proteinExistence type="predicted"/>
<reference evidence="3 4" key="1">
    <citation type="journal article" date="2017" name="New Microbes New Infect">
        <title>Genome sequence of 'Leucobacter massiliensis' sp. nov. isolated from human pharynx after travel to the 2014 Hajj.</title>
        <authorList>
            <person name="Leangapichart T."/>
            <person name="Gautret P."/>
            <person name="Nguyen T.T."/>
            <person name="Armstrong N."/>
            <person name="Rolain J.M."/>
        </authorList>
    </citation>
    <scope>NUCLEOTIDE SEQUENCE [LARGE SCALE GENOMIC DNA]</scope>
    <source>
        <strain evidence="3 4">122RC15</strain>
    </source>
</reference>
<dbReference type="Pfam" id="PF00497">
    <property type="entry name" value="SBP_bac_3"/>
    <property type="match status" value="1"/>
</dbReference>
<gene>
    <name evidence="3" type="ORF">B4915_06795</name>
</gene>
<sequence>MGTLLRPHHAVGVRSVLGGHSVTEATNSAGAQAANGRVLRLACIDSEALPLFAKSPDGITRDGYEPEAAALIASRLGGGPARIEWVMVPWEEMIPAVRRGDADAVWCGQGETPERAALVDFTRPYAVFNETLVVRADDPARSPEELAGYRIGAIKNSTNMKLAETFPGVELVEFEGEDVWSDMIAATRSGAIDGFVDDDVVMIPLGREDPDFVEAFTVPTGNRWGVGVAPGNDALREELNAALEGSIADGALEAVWKKWMPLLDFPLTKEA</sequence>
<protein>
    <submittedName>
        <fullName evidence="3">Amino acid ABC transporter substrate-binding protein</fullName>
    </submittedName>
</protein>
<comment type="caution">
    <text evidence="3">The sequence shown here is derived from an EMBL/GenBank/DDBJ whole genome shotgun (WGS) entry which is preliminary data.</text>
</comment>